<accession>A0A9W8JP58</accession>
<feature type="region of interest" description="Disordered" evidence="1">
    <location>
        <begin position="35"/>
        <end position="61"/>
    </location>
</feature>
<name>A0A9W8JP58_9AGAR</name>
<keyword evidence="3" id="KW-1185">Reference proteome</keyword>
<dbReference type="AlphaFoldDB" id="A0A9W8JP58"/>
<gene>
    <name evidence="2" type="ORF">NLJ89_g11894</name>
</gene>
<evidence type="ECO:0000313" key="3">
    <source>
        <dbReference type="Proteomes" id="UP001148786"/>
    </source>
</evidence>
<dbReference type="Proteomes" id="UP001148786">
    <property type="component" value="Unassembled WGS sequence"/>
</dbReference>
<proteinExistence type="predicted"/>
<protein>
    <submittedName>
        <fullName evidence="2">Uncharacterized protein</fullName>
    </submittedName>
</protein>
<comment type="caution">
    <text evidence="2">The sequence shown here is derived from an EMBL/GenBank/DDBJ whole genome shotgun (WGS) entry which is preliminary data.</text>
</comment>
<feature type="region of interest" description="Disordered" evidence="1">
    <location>
        <begin position="93"/>
        <end position="112"/>
    </location>
</feature>
<dbReference type="EMBL" id="JANKHO010003184">
    <property type="protein sequence ID" value="KAJ3485507.1"/>
    <property type="molecule type" value="Genomic_DNA"/>
</dbReference>
<reference evidence="2" key="1">
    <citation type="submission" date="2022-07" db="EMBL/GenBank/DDBJ databases">
        <title>Genome Sequence of Agrocybe chaxingu.</title>
        <authorList>
            <person name="Buettner E."/>
        </authorList>
    </citation>
    <scope>NUCLEOTIDE SEQUENCE</scope>
    <source>
        <strain evidence="2">MP-N11</strain>
    </source>
</reference>
<feature type="compositionally biased region" description="Low complexity" evidence="1">
    <location>
        <begin position="35"/>
        <end position="58"/>
    </location>
</feature>
<dbReference type="OrthoDB" id="5599874at2759"/>
<organism evidence="2 3">
    <name type="scientific">Agrocybe chaxingu</name>
    <dbReference type="NCBI Taxonomy" id="84603"/>
    <lineage>
        <taxon>Eukaryota</taxon>
        <taxon>Fungi</taxon>
        <taxon>Dikarya</taxon>
        <taxon>Basidiomycota</taxon>
        <taxon>Agaricomycotina</taxon>
        <taxon>Agaricomycetes</taxon>
        <taxon>Agaricomycetidae</taxon>
        <taxon>Agaricales</taxon>
        <taxon>Agaricineae</taxon>
        <taxon>Strophariaceae</taxon>
        <taxon>Agrocybe</taxon>
    </lineage>
</organism>
<evidence type="ECO:0000313" key="2">
    <source>
        <dbReference type="EMBL" id="KAJ3485507.1"/>
    </source>
</evidence>
<sequence length="223" mass="23974">MTTTAAQTAAYIDLPAIQITTPTPPRISDTTLYTAASRTKPTASTSTRTKATSDTPTAKTHSTSYRLLYRGALSLPDSLLLLDGLTFAARLDSPSRPSHAPSGNHGTESTPAKQSAFALLENPLALALESMRGRPSLRFLETIDLGELERKGEMWLDESGRVEMDIHPLAVLSRIYFENTFCLLPFGASSSTAEDPRLCRSNIGIKVALGDSGAFIVPPTPRP</sequence>
<evidence type="ECO:0000256" key="1">
    <source>
        <dbReference type="SAM" id="MobiDB-lite"/>
    </source>
</evidence>